<comment type="caution">
    <text evidence="1">The sequence shown here is derived from an EMBL/GenBank/DDBJ whole genome shotgun (WGS) entry which is preliminary data.</text>
</comment>
<reference evidence="1 2" key="1">
    <citation type="journal article" date="2021" name="Nat. Commun.">
        <title>Genetic determinants of endophytism in the Arabidopsis root mycobiome.</title>
        <authorList>
            <person name="Mesny F."/>
            <person name="Miyauchi S."/>
            <person name="Thiergart T."/>
            <person name="Pickel B."/>
            <person name="Atanasova L."/>
            <person name="Karlsson M."/>
            <person name="Huettel B."/>
            <person name="Barry K.W."/>
            <person name="Haridas S."/>
            <person name="Chen C."/>
            <person name="Bauer D."/>
            <person name="Andreopoulos W."/>
            <person name="Pangilinan J."/>
            <person name="LaButti K."/>
            <person name="Riley R."/>
            <person name="Lipzen A."/>
            <person name="Clum A."/>
            <person name="Drula E."/>
            <person name="Henrissat B."/>
            <person name="Kohler A."/>
            <person name="Grigoriev I.V."/>
            <person name="Martin F.M."/>
            <person name="Hacquard S."/>
        </authorList>
    </citation>
    <scope>NUCLEOTIDE SEQUENCE [LARGE SCALE GENOMIC DNA]</scope>
    <source>
        <strain evidence="1 2">MPI-CAGE-CH-0241</strain>
    </source>
</reference>
<dbReference type="OrthoDB" id="3259037at2759"/>
<evidence type="ECO:0000313" key="1">
    <source>
        <dbReference type="EMBL" id="KAH6888429.1"/>
    </source>
</evidence>
<dbReference type="AlphaFoldDB" id="A0A9P8W3R6"/>
<keyword evidence="2" id="KW-1185">Reference proteome</keyword>
<protein>
    <submittedName>
        <fullName evidence="1">Uncharacterized protein</fullName>
    </submittedName>
</protein>
<proteinExistence type="predicted"/>
<accession>A0A9P8W3R6</accession>
<name>A0A9P8W3R6_9HYPO</name>
<organism evidence="1 2">
    <name type="scientific">Thelonectria olida</name>
    <dbReference type="NCBI Taxonomy" id="1576542"/>
    <lineage>
        <taxon>Eukaryota</taxon>
        <taxon>Fungi</taxon>
        <taxon>Dikarya</taxon>
        <taxon>Ascomycota</taxon>
        <taxon>Pezizomycotina</taxon>
        <taxon>Sordariomycetes</taxon>
        <taxon>Hypocreomycetidae</taxon>
        <taxon>Hypocreales</taxon>
        <taxon>Nectriaceae</taxon>
        <taxon>Thelonectria</taxon>
    </lineage>
</organism>
<dbReference type="Proteomes" id="UP000777438">
    <property type="component" value="Unassembled WGS sequence"/>
</dbReference>
<sequence>MQHPSFQSHPVNTNTALMVAPTLQLADRPVIELRGRIFTDTSSENLKRIMMDVDPAQTGGEGRMFFTGDSIGHKIWDYVSGKHFTIYKIGKAVTANLALVAGQQEISMQDIFDSMIEPGDTSSDSWPSGYGTISLHSASIYGVLWTPSRITSWGSRSYHVEIPQLTGQTPTPPPMSLAPVMGPSITIDTSGSEESLSLGTIRRRFIQGWFAPIQPEADFLVPIAVMKAKEWAKDLIQRLLCHKTDTDNVKERGESSSKSTQMRWTSRTILVKRPSRRQKLEQLQRKLRIRTYESTTEPNWTRFNYRNFENVVWEVRMDLVDDVDDPSMHELAPDSFFLTYVDPSFVFGSTVYSYIRARTTVQGNTIYSANWARAQPAVHIPWQYSVSQLVRTGLRSPLLIPAPLATRLTQSPTLTPVVPVPTNLQATYSQKAVTASWNQPGSGADDFDLLVVKEDGKLGSTVTVTPISSPDGQRKVSLTGLSIIEGTNLTIAAHAKPRSSDALGLLAFITYHVPLPPTPQNDPKSFYYMEGHLSLMLNFPNQLLSNLQFVLQVHSTSGPLPGPVTGIQGYFSGNTVSITPYLGISIARAVAFIAVGGGSVLKTTGIATSPAGTNQFSVWWNGPQGLYTDLRRIDVDLPQGPA</sequence>
<dbReference type="EMBL" id="JAGPYM010000012">
    <property type="protein sequence ID" value="KAH6888429.1"/>
    <property type="molecule type" value="Genomic_DNA"/>
</dbReference>
<evidence type="ECO:0000313" key="2">
    <source>
        <dbReference type="Proteomes" id="UP000777438"/>
    </source>
</evidence>
<gene>
    <name evidence="1" type="ORF">B0T10DRAFT_460208</name>
</gene>